<keyword evidence="1" id="KW-0802">TPR repeat</keyword>
<feature type="repeat" description="TPR" evidence="1">
    <location>
        <begin position="239"/>
        <end position="272"/>
    </location>
</feature>
<dbReference type="Gene3D" id="3.40.50.300">
    <property type="entry name" value="P-loop containing nucleotide triphosphate hydrolases"/>
    <property type="match status" value="1"/>
</dbReference>
<dbReference type="Pfam" id="PF13181">
    <property type="entry name" value="TPR_8"/>
    <property type="match status" value="1"/>
</dbReference>
<sequence>MNTLLDRALTLHRQGQWDEAELLYRRILDEEPAQGEALHLLGVLAYQRGDYSQAMRWLARAAECRPQSAVVFSNWSEAARLGGDLTTALQAAQRAVHLDPTLAEGYNHLGLAWQAAGNRTEAEAAFRRALEVRPDFALAWNNLGTVLREQGRTPEALEAFRRAVEADPRLPLALSNLGQALLEAGAKEEAEHYLRQAVEANPQLAEAWSNLGNALRAQDKLEEAIHCYRQALALRPDVAMIHGNLGQALQQQGHLAQAIACYARAVELDPTSPRFETFWASALAEQENYAAAAEHYRKALALKPDHVEALQGLGSVLLEQGDFADALEHFDAALRLRPTDAETLVSRAAAYAELGQLERARADYRAALQHDPEHAGAWSVLATLLRDRLPPEDVAAMEALLAREHLSDWRRALLHHGLAHVYDARGEYVRAAEHAARGNACRRLVWTRQGKTYQREEHSAFVDFLIRCFSPEWFACTQGWGLETPVPVFIIGLPRSGTTLIEQILASHPQVYGGGELTITKEVIDLLPQWLGRSEAPLMGLPHLTRAAALQAAKEHLARLRRLHPSAERLVDKMPDNYLWLGWLATLFPKARFIHVRRDDRDVALSCWLTNFKQIRWACDLEDIAARIRDHHRLMDHWRAVLPVPLLEIDYEAVVEDLESATRRLLDFSASIGIPNAWLSTTINVPSAPRAWSKSANRSIDTPASAGCITGIPPWANFSCAWARQAGAIQKGSRLTPHPLSHNGPITERRASVQQLSAARPFSMRPDCSLPDVGSTPWFFPSASSRRCSSCGLVLVWRPGLCLRRRGKKTSQSQRERALKVSSL</sequence>
<dbReference type="PROSITE" id="PS50005">
    <property type="entry name" value="TPR"/>
    <property type="match status" value="9"/>
</dbReference>
<dbReference type="GO" id="GO:0006396">
    <property type="term" value="P:RNA processing"/>
    <property type="evidence" value="ECO:0007669"/>
    <property type="project" value="InterPro"/>
</dbReference>
<gene>
    <name evidence="2" type="ORF">H0921_11985</name>
</gene>
<dbReference type="Pfam" id="PF13414">
    <property type="entry name" value="TPR_11"/>
    <property type="match status" value="1"/>
</dbReference>
<dbReference type="Pfam" id="PF13432">
    <property type="entry name" value="TPR_16"/>
    <property type="match status" value="2"/>
</dbReference>
<dbReference type="GO" id="GO:0097363">
    <property type="term" value="F:protein O-acetylglucosaminyltransferase activity"/>
    <property type="evidence" value="ECO:0007669"/>
    <property type="project" value="TreeGrafter"/>
</dbReference>
<dbReference type="InterPro" id="IPR027417">
    <property type="entry name" value="P-loop_NTPase"/>
</dbReference>
<reference evidence="2 3" key="1">
    <citation type="submission" date="2020-07" db="EMBL/GenBank/DDBJ databases">
        <title>Thermogemmata thermophila gen. nov., sp. nov., a novel moderate thermophilic planctomycete from a Kamchatka hot spring.</title>
        <authorList>
            <person name="Elcheninov A.G."/>
            <person name="Podosokorskaya O.A."/>
            <person name="Kovaleva O.L."/>
            <person name="Novikov A."/>
            <person name="Bonch-Osmolovskaya E.A."/>
            <person name="Toshchakov S.V."/>
            <person name="Kublanov I.V."/>
        </authorList>
    </citation>
    <scope>NUCLEOTIDE SEQUENCE [LARGE SCALE GENOMIC DNA]</scope>
    <source>
        <strain evidence="2 3">2918</strain>
    </source>
</reference>
<proteinExistence type="predicted"/>
<dbReference type="SMART" id="SM00386">
    <property type="entry name" value="HAT"/>
    <property type="match status" value="3"/>
</dbReference>
<dbReference type="InterPro" id="IPR011990">
    <property type="entry name" value="TPR-like_helical_dom_sf"/>
</dbReference>
<dbReference type="PANTHER" id="PTHR44366:SF1">
    <property type="entry name" value="UDP-N-ACETYLGLUCOSAMINE--PEPTIDE N-ACETYLGLUCOSAMINYLTRANSFERASE 110 KDA SUBUNIT"/>
    <property type="match status" value="1"/>
</dbReference>
<dbReference type="SUPFAM" id="SSF48452">
    <property type="entry name" value="TPR-like"/>
    <property type="match status" value="2"/>
</dbReference>
<dbReference type="InterPro" id="IPR019734">
    <property type="entry name" value="TPR_rpt"/>
</dbReference>
<organism evidence="2 3">
    <name type="scientific">Thermogemmata fonticola</name>
    <dbReference type="NCBI Taxonomy" id="2755323"/>
    <lineage>
        <taxon>Bacteria</taxon>
        <taxon>Pseudomonadati</taxon>
        <taxon>Planctomycetota</taxon>
        <taxon>Planctomycetia</taxon>
        <taxon>Gemmatales</taxon>
        <taxon>Gemmataceae</taxon>
        <taxon>Thermogemmata</taxon>
    </lineage>
</organism>
<dbReference type="PANTHER" id="PTHR44366">
    <property type="entry name" value="UDP-N-ACETYLGLUCOSAMINE--PEPTIDE N-ACETYLGLUCOSAMINYLTRANSFERASE 110 KDA SUBUNIT"/>
    <property type="match status" value="1"/>
</dbReference>
<feature type="repeat" description="TPR" evidence="1">
    <location>
        <begin position="103"/>
        <end position="136"/>
    </location>
</feature>
<feature type="repeat" description="TPR" evidence="1">
    <location>
        <begin position="137"/>
        <end position="170"/>
    </location>
</feature>
<dbReference type="SMART" id="SM00671">
    <property type="entry name" value="SEL1"/>
    <property type="match status" value="4"/>
</dbReference>
<dbReference type="GO" id="GO:0006493">
    <property type="term" value="P:protein O-linked glycosylation"/>
    <property type="evidence" value="ECO:0007669"/>
    <property type="project" value="InterPro"/>
</dbReference>
<name>A0A7V9ACL2_9BACT</name>
<comment type="caution">
    <text evidence="2">The sequence shown here is derived from an EMBL/GenBank/DDBJ whole genome shotgun (WGS) entry which is preliminary data.</text>
</comment>
<feature type="repeat" description="TPR" evidence="1">
    <location>
        <begin position="205"/>
        <end position="238"/>
    </location>
</feature>
<evidence type="ECO:0000313" key="3">
    <source>
        <dbReference type="Proteomes" id="UP000542342"/>
    </source>
</evidence>
<accession>A0A7V9ACL2</accession>
<feature type="repeat" description="TPR" evidence="1">
    <location>
        <begin position="307"/>
        <end position="340"/>
    </location>
</feature>
<evidence type="ECO:0000256" key="1">
    <source>
        <dbReference type="PROSITE-ProRule" id="PRU00339"/>
    </source>
</evidence>
<dbReference type="InterPro" id="IPR037919">
    <property type="entry name" value="OGT"/>
</dbReference>
<dbReference type="Gene3D" id="1.25.40.10">
    <property type="entry name" value="Tetratricopeptide repeat domain"/>
    <property type="match status" value="6"/>
</dbReference>
<feature type="repeat" description="TPR" evidence="1">
    <location>
        <begin position="341"/>
        <end position="374"/>
    </location>
</feature>
<feature type="repeat" description="TPR" evidence="1">
    <location>
        <begin position="273"/>
        <end position="306"/>
    </location>
</feature>
<dbReference type="SMART" id="SM00028">
    <property type="entry name" value="TPR"/>
    <property type="match status" value="11"/>
</dbReference>
<dbReference type="InterPro" id="IPR006597">
    <property type="entry name" value="Sel1-like"/>
</dbReference>
<keyword evidence="3" id="KW-1185">Reference proteome</keyword>
<dbReference type="Pfam" id="PF13469">
    <property type="entry name" value="Sulfotransfer_3"/>
    <property type="match status" value="1"/>
</dbReference>
<dbReference type="EMBL" id="JACEFB010000008">
    <property type="protein sequence ID" value="MBA2226882.1"/>
    <property type="molecule type" value="Genomic_DNA"/>
</dbReference>
<evidence type="ECO:0000313" key="2">
    <source>
        <dbReference type="EMBL" id="MBA2226882.1"/>
    </source>
</evidence>
<dbReference type="RefSeq" id="WP_194538334.1">
    <property type="nucleotide sequence ID" value="NZ_JACEFB010000008.1"/>
</dbReference>
<dbReference type="AlphaFoldDB" id="A0A7V9ACL2"/>
<dbReference type="InterPro" id="IPR003107">
    <property type="entry name" value="HAT"/>
</dbReference>
<dbReference type="SUPFAM" id="SSF52540">
    <property type="entry name" value="P-loop containing nucleoside triphosphate hydrolases"/>
    <property type="match status" value="1"/>
</dbReference>
<dbReference type="PROSITE" id="PS50293">
    <property type="entry name" value="TPR_REGION"/>
    <property type="match status" value="3"/>
</dbReference>
<feature type="repeat" description="TPR" evidence="1">
    <location>
        <begin position="171"/>
        <end position="204"/>
    </location>
</feature>
<feature type="repeat" description="TPR" evidence="1">
    <location>
        <begin position="35"/>
        <end position="68"/>
    </location>
</feature>
<dbReference type="Pfam" id="PF14559">
    <property type="entry name" value="TPR_19"/>
    <property type="match status" value="1"/>
</dbReference>
<dbReference type="Proteomes" id="UP000542342">
    <property type="component" value="Unassembled WGS sequence"/>
</dbReference>
<protein>
    <submittedName>
        <fullName evidence="2">Tetratricopeptide repeat protein</fullName>
    </submittedName>
</protein>